<name>A0A813DN56_POLGL</name>
<dbReference type="AlphaFoldDB" id="A0A813DN56"/>
<comment type="caution">
    <text evidence="1">The sequence shown here is derived from an EMBL/GenBank/DDBJ whole genome shotgun (WGS) entry which is preliminary data.</text>
</comment>
<dbReference type="Proteomes" id="UP000654075">
    <property type="component" value="Unassembled WGS sequence"/>
</dbReference>
<evidence type="ECO:0000313" key="1">
    <source>
        <dbReference type="EMBL" id="CAE8588433.1"/>
    </source>
</evidence>
<dbReference type="EMBL" id="CAJNNV010003132">
    <property type="protein sequence ID" value="CAE8588433.1"/>
    <property type="molecule type" value="Genomic_DNA"/>
</dbReference>
<proteinExistence type="predicted"/>
<keyword evidence="2" id="KW-1185">Reference proteome</keyword>
<reference evidence="1" key="1">
    <citation type="submission" date="2021-02" db="EMBL/GenBank/DDBJ databases">
        <authorList>
            <person name="Dougan E. K."/>
            <person name="Rhodes N."/>
            <person name="Thang M."/>
            <person name="Chan C."/>
        </authorList>
    </citation>
    <scope>NUCLEOTIDE SEQUENCE</scope>
</reference>
<organism evidence="1 2">
    <name type="scientific">Polarella glacialis</name>
    <name type="common">Dinoflagellate</name>
    <dbReference type="NCBI Taxonomy" id="89957"/>
    <lineage>
        <taxon>Eukaryota</taxon>
        <taxon>Sar</taxon>
        <taxon>Alveolata</taxon>
        <taxon>Dinophyceae</taxon>
        <taxon>Suessiales</taxon>
        <taxon>Suessiaceae</taxon>
        <taxon>Polarella</taxon>
    </lineage>
</organism>
<protein>
    <submittedName>
        <fullName evidence="1">Uncharacterized protein</fullName>
    </submittedName>
</protein>
<sequence>VFTSRTTSGSVEDDLLGPGQLLIREEDEEDIYAAIAQLPYRIKKLKPGGRELLPESGSLLNVSSMSSSSSSAMGSDQPEFSNAANSFSLVSASGDALLRGEGEFVVTVRRTFIHLQPEASLDTRSVASF</sequence>
<feature type="non-terminal residue" evidence="1">
    <location>
        <position position="129"/>
    </location>
</feature>
<gene>
    <name evidence="1" type="ORF">PGLA1383_LOCUS7236</name>
</gene>
<accession>A0A813DN56</accession>
<evidence type="ECO:0000313" key="2">
    <source>
        <dbReference type="Proteomes" id="UP000654075"/>
    </source>
</evidence>